<dbReference type="HOGENOM" id="CLU_014813_4_3_1"/>
<dbReference type="Gene3D" id="1.10.246.130">
    <property type="match status" value="1"/>
</dbReference>
<dbReference type="EMBL" id="JH370132">
    <property type="protein sequence ID" value="ELA42496.1"/>
    <property type="molecule type" value="Genomic_DNA"/>
</dbReference>
<feature type="binding site" evidence="2">
    <location>
        <begin position="334"/>
        <end position="335"/>
    </location>
    <ligand>
        <name>L-glutamate</name>
        <dbReference type="ChEBI" id="CHEBI:29985"/>
    </ligand>
</feature>
<dbReference type="GeneID" id="19881312"/>
<name>L2GNS9_VITCO</name>
<keyword evidence="5" id="KW-1185">Reference proteome</keyword>
<evidence type="ECO:0000313" key="4">
    <source>
        <dbReference type="EMBL" id="ELA42496.1"/>
    </source>
</evidence>
<dbReference type="SUPFAM" id="SSF56235">
    <property type="entry name" value="N-terminal nucleophile aminohydrolases (Ntn hydrolases)"/>
    <property type="match status" value="1"/>
</dbReference>
<feature type="active site" description="Nucleophile" evidence="1">
    <location>
        <position position="264"/>
    </location>
</feature>
<dbReference type="Gene3D" id="3.60.20.40">
    <property type="match status" value="1"/>
</dbReference>
<dbReference type="AlphaFoldDB" id="L2GNS9"/>
<feature type="compositionally biased region" description="Basic and acidic residues" evidence="3">
    <location>
        <begin position="445"/>
        <end position="464"/>
    </location>
</feature>
<feature type="binding site" evidence="2">
    <location>
        <position position="306"/>
    </location>
    <ligand>
        <name>L-glutamate</name>
        <dbReference type="ChEBI" id="CHEBI:29985"/>
    </ligand>
</feature>
<dbReference type="GO" id="GO:0036374">
    <property type="term" value="F:glutathione hydrolase activity"/>
    <property type="evidence" value="ECO:0007669"/>
    <property type="project" value="InterPro"/>
</dbReference>
<dbReference type="PRINTS" id="PR01210">
    <property type="entry name" value="GGTRANSPTASE"/>
</dbReference>
<evidence type="ECO:0000256" key="3">
    <source>
        <dbReference type="SAM" id="MobiDB-lite"/>
    </source>
</evidence>
<gene>
    <name evidence="4" type="ORF">VICG_00595</name>
</gene>
<dbReference type="InParanoid" id="L2GNS9"/>
<evidence type="ECO:0000313" key="5">
    <source>
        <dbReference type="Proteomes" id="UP000011082"/>
    </source>
</evidence>
<dbReference type="GO" id="GO:0005886">
    <property type="term" value="C:plasma membrane"/>
    <property type="evidence" value="ECO:0007669"/>
    <property type="project" value="TreeGrafter"/>
</dbReference>
<evidence type="ECO:0000256" key="2">
    <source>
        <dbReference type="PIRSR" id="PIRSR600101-2"/>
    </source>
</evidence>
<keyword evidence="4" id="KW-0808">Transferase</keyword>
<dbReference type="OMA" id="APACTTH"/>
<feature type="binding site" evidence="2">
    <location>
        <begin position="282"/>
        <end position="284"/>
    </location>
    <ligand>
        <name>L-glutamate</name>
        <dbReference type="ChEBI" id="CHEBI:29985"/>
    </ligand>
</feature>
<reference evidence="5" key="1">
    <citation type="submission" date="2011-05" db="EMBL/GenBank/DDBJ databases">
        <title>The genome sequence of Vittaforma corneae strain ATCC 50505.</title>
        <authorList>
            <consortium name="The Broad Institute Genome Sequencing Platform"/>
            <person name="Cuomo C."/>
            <person name="Didier E."/>
            <person name="Bowers L."/>
            <person name="Young S.K."/>
            <person name="Zeng Q."/>
            <person name="Gargeya S."/>
            <person name="Fitzgerald M."/>
            <person name="Haas B."/>
            <person name="Abouelleil A."/>
            <person name="Alvarado L."/>
            <person name="Arachchi H.M."/>
            <person name="Berlin A."/>
            <person name="Chapman S.B."/>
            <person name="Gearin G."/>
            <person name="Goldberg J."/>
            <person name="Griggs A."/>
            <person name="Gujja S."/>
            <person name="Hansen M."/>
            <person name="Heiman D."/>
            <person name="Howarth C."/>
            <person name="Larimer J."/>
            <person name="Lui A."/>
            <person name="MacDonald P.J.P."/>
            <person name="McCowen C."/>
            <person name="Montmayeur A."/>
            <person name="Murphy C."/>
            <person name="Neiman D."/>
            <person name="Pearson M."/>
            <person name="Priest M."/>
            <person name="Roberts A."/>
            <person name="Saif S."/>
            <person name="Shea T."/>
            <person name="Sisk P."/>
            <person name="Stolte C."/>
            <person name="Sykes S."/>
            <person name="Wortman J."/>
            <person name="Nusbaum C."/>
            <person name="Birren B."/>
        </authorList>
    </citation>
    <scope>NUCLEOTIDE SEQUENCE [LARGE SCALE GENOMIC DNA]</scope>
    <source>
        <strain evidence="5">ATCC 50505</strain>
    </source>
</reference>
<protein>
    <submittedName>
        <fullName evidence="4">Gamma-glutamyltransferase</fullName>
    </submittedName>
</protein>
<dbReference type="InterPro" id="IPR043137">
    <property type="entry name" value="GGT_ssub_C"/>
</dbReference>
<dbReference type="GO" id="GO:0006751">
    <property type="term" value="P:glutathione catabolic process"/>
    <property type="evidence" value="ECO:0007669"/>
    <property type="project" value="InterPro"/>
</dbReference>
<dbReference type="PANTHER" id="PTHR11686:SF9">
    <property type="entry name" value="RE13973P"/>
    <property type="match status" value="1"/>
</dbReference>
<dbReference type="RefSeq" id="XP_007604047.1">
    <property type="nucleotide sequence ID" value="XM_007603985.1"/>
</dbReference>
<sequence>MFMDDQRLATTTGLSVGVPGEVLGFYEVHKEYGKLPWKDLFTDAIEISKKFKVSNILEQKLIKNSKYIFDDPGLKSTYTRNEDLVKEGDIIERDNLSKTLEILSNDPLSFYTGTLAKQIVDFLNSKGGVFTLEDLKEYEVKKRSVLKGHFYDFQVYTTNLPTSGLFIIEALKILERINIRDLFILSNNENSFYLYHILIEVFKFMAAERGKFEDPEFLDKWQKKVSLIISDIKATSIFRQFSLKNAMSSEEYRNIPFYKEDHGTTHLNVIDKDGMIVSLTSTINLEFGSKLLDPITGIIFNNQIDDFYIPGIDNTFGLEKMPANILEGGKRPFSSAAPTILIKDNEILIIGAAGGTRIPTAIITTIVYLLAGNTLERAVSLCRIHNQLFPIKTMIEPTLPDRITEKLREMGHEIEFSELNTSFSSVQAIYLRKSTDNTSTNGKGGDVRIEAISDKRKQGLSDGK</sequence>
<dbReference type="Proteomes" id="UP000011082">
    <property type="component" value="Unassembled WGS sequence"/>
</dbReference>
<dbReference type="FunCoup" id="L2GNS9">
    <property type="interactions" value="29"/>
</dbReference>
<feature type="region of interest" description="Disordered" evidence="3">
    <location>
        <begin position="437"/>
        <end position="464"/>
    </location>
</feature>
<evidence type="ECO:0000256" key="1">
    <source>
        <dbReference type="PIRSR" id="PIRSR600101-1"/>
    </source>
</evidence>
<dbReference type="OrthoDB" id="1081007at2759"/>
<feature type="binding site" evidence="2">
    <location>
        <position position="355"/>
    </location>
    <ligand>
        <name>L-glutamate</name>
        <dbReference type="ChEBI" id="CHEBI:29985"/>
    </ligand>
</feature>
<dbReference type="GO" id="GO:0016740">
    <property type="term" value="F:transferase activity"/>
    <property type="evidence" value="ECO:0007669"/>
    <property type="project" value="UniProtKB-KW"/>
</dbReference>
<dbReference type="InterPro" id="IPR043138">
    <property type="entry name" value="GGT_lsub"/>
</dbReference>
<proteinExistence type="predicted"/>
<dbReference type="InterPro" id="IPR029055">
    <property type="entry name" value="Ntn_hydrolases_N"/>
</dbReference>
<dbReference type="VEuPathDB" id="MicrosporidiaDB:VICG_00595"/>
<dbReference type="PANTHER" id="PTHR11686">
    <property type="entry name" value="GAMMA GLUTAMYL TRANSPEPTIDASE"/>
    <property type="match status" value="1"/>
</dbReference>
<dbReference type="STRING" id="993615.L2GNS9"/>
<accession>L2GNS9</accession>
<organism evidence="4 5">
    <name type="scientific">Vittaforma corneae (strain ATCC 50505)</name>
    <name type="common">Microsporidian parasite</name>
    <name type="synonym">Nosema corneum</name>
    <dbReference type="NCBI Taxonomy" id="993615"/>
    <lineage>
        <taxon>Eukaryota</taxon>
        <taxon>Fungi</taxon>
        <taxon>Fungi incertae sedis</taxon>
        <taxon>Microsporidia</taxon>
        <taxon>Nosematidae</taxon>
        <taxon>Vittaforma</taxon>
    </lineage>
</organism>
<dbReference type="Pfam" id="PF01019">
    <property type="entry name" value="G_glu_transpept"/>
    <property type="match status" value="1"/>
</dbReference>
<dbReference type="InterPro" id="IPR000101">
    <property type="entry name" value="GGT_peptidase"/>
</dbReference>